<comment type="catalytic activity">
    <reaction evidence="11">
        <text>L-histidinol phosphate + 2-oxoglutarate = 3-(imidazol-4-yl)-2-oxopropyl phosphate + L-glutamate</text>
        <dbReference type="Rhea" id="RHEA:23744"/>
        <dbReference type="ChEBI" id="CHEBI:16810"/>
        <dbReference type="ChEBI" id="CHEBI:29985"/>
        <dbReference type="ChEBI" id="CHEBI:57766"/>
        <dbReference type="ChEBI" id="CHEBI:57980"/>
        <dbReference type="EC" id="2.6.1.9"/>
    </reaction>
</comment>
<evidence type="ECO:0000256" key="5">
    <source>
        <dbReference type="ARBA" id="ARBA00022576"/>
    </source>
</evidence>
<dbReference type="Proteomes" id="UP000245884">
    <property type="component" value="Unassembled WGS sequence"/>
</dbReference>
<organism evidence="14 15">
    <name type="scientific">Jaminaea rosea</name>
    <dbReference type="NCBI Taxonomy" id="1569628"/>
    <lineage>
        <taxon>Eukaryota</taxon>
        <taxon>Fungi</taxon>
        <taxon>Dikarya</taxon>
        <taxon>Basidiomycota</taxon>
        <taxon>Ustilaginomycotina</taxon>
        <taxon>Exobasidiomycetes</taxon>
        <taxon>Microstromatales</taxon>
        <taxon>Microstromatales incertae sedis</taxon>
        <taxon>Jaminaea</taxon>
    </lineage>
</organism>
<dbReference type="InterPro" id="IPR004839">
    <property type="entry name" value="Aminotransferase_I/II_large"/>
</dbReference>
<dbReference type="InterPro" id="IPR001917">
    <property type="entry name" value="Aminotrans_II_pyridoxalP_BS"/>
</dbReference>
<dbReference type="SUPFAM" id="SSF53383">
    <property type="entry name" value="PLP-dependent transferases"/>
    <property type="match status" value="1"/>
</dbReference>
<evidence type="ECO:0000256" key="3">
    <source>
        <dbReference type="ARBA" id="ARBA00008392"/>
    </source>
</evidence>
<comment type="cofactor">
    <cofactor evidence="1 12">
        <name>pyridoxal 5'-phosphate</name>
        <dbReference type="ChEBI" id="CHEBI:597326"/>
    </cofactor>
</comment>
<evidence type="ECO:0000256" key="8">
    <source>
        <dbReference type="ARBA" id="ARBA00022898"/>
    </source>
</evidence>
<proteinExistence type="inferred from homology"/>
<dbReference type="EC" id="2.6.1.9" evidence="4"/>
<keyword evidence="7" id="KW-0808">Transferase</keyword>
<evidence type="ECO:0000256" key="6">
    <source>
        <dbReference type="ARBA" id="ARBA00022605"/>
    </source>
</evidence>
<dbReference type="GO" id="GO:0004400">
    <property type="term" value="F:histidinol-phosphate transaminase activity"/>
    <property type="evidence" value="ECO:0007669"/>
    <property type="project" value="UniProtKB-EC"/>
</dbReference>
<dbReference type="NCBIfam" id="TIGR01141">
    <property type="entry name" value="hisC"/>
    <property type="match status" value="1"/>
</dbReference>
<evidence type="ECO:0000256" key="12">
    <source>
        <dbReference type="RuleBase" id="RU003693"/>
    </source>
</evidence>
<reference evidence="14 15" key="1">
    <citation type="journal article" date="2018" name="Mol. Biol. Evol.">
        <title>Broad Genomic Sampling Reveals a Smut Pathogenic Ancestry of the Fungal Clade Ustilaginomycotina.</title>
        <authorList>
            <person name="Kijpornyongpan T."/>
            <person name="Mondo S.J."/>
            <person name="Barry K."/>
            <person name="Sandor L."/>
            <person name="Lee J."/>
            <person name="Lipzen A."/>
            <person name="Pangilinan J."/>
            <person name="LaButti K."/>
            <person name="Hainaut M."/>
            <person name="Henrissat B."/>
            <person name="Grigoriev I.V."/>
            <person name="Spatafora J.W."/>
            <person name="Aime M.C."/>
        </authorList>
    </citation>
    <scope>NUCLEOTIDE SEQUENCE [LARGE SCALE GENOMIC DNA]</scope>
    <source>
        <strain evidence="14 15">MCA 5214</strain>
    </source>
</reference>
<dbReference type="Pfam" id="PF00155">
    <property type="entry name" value="Aminotran_1_2"/>
    <property type="match status" value="1"/>
</dbReference>
<dbReference type="InterPro" id="IPR015422">
    <property type="entry name" value="PyrdxlP-dep_Trfase_small"/>
</dbReference>
<dbReference type="RefSeq" id="XP_025363694.1">
    <property type="nucleotide sequence ID" value="XM_025505712.1"/>
</dbReference>
<evidence type="ECO:0000256" key="9">
    <source>
        <dbReference type="ARBA" id="ARBA00023102"/>
    </source>
</evidence>
<keyword evidence="5" id="KW-0032">Aminotransferase</keyword>
<evidence type="ECO:0000256" key="2">
    <source>
        <dbReference type="ARBA" id="ARBA00005011"/>
    </source>
</evidence>
<dbReference type="InterPro" id="IPR015424">
    <property type="entry name" value="PyrdxlP-dep_Trfase"/>
</dbReference>
<evidence type="ECO:0000256" key="1">
    <source>
        <dbReference type="ARBA" id="ARBA00001933"/>
    </source>
</evidence>
<keyword evidence="15" id="KW-1185">Reference proteome</keyword>
<dbReference type="PROSITE" id="PS00599">
    <property type="entry name" value="AA_TRANSFER_CLASS_2"/>
    <property type="match status" value="1"/>
</dbReference>
<dbReference type="AlphaFoldDB" id="A0A316UV28"/>
<evidence type="ECO:0000256" key="4">
    <source>
        <dbReference type="ARBA" id="ARBA00012748"/>
    </source>
</evidence>
<evidence type="ECO:0000256" key="11">
    <source>
        <dbReference type="ARBA" id="ARBA00047481"/>
    </source>
</evidence>
<dbReference type="GO" id="GO:0030170">
    <property type="term" value="F:pyridoxal phosphate binding"/>
    <property type="evidence" value="ECO:0007669"/>
    <property type="project" value="InterPro"/>
</dbReference>
<evidence type="ECO:0000256" key="7">
    <source>
        <dbReference type="ARBA" id="ARBA00022679"/>
    </source>
</evidence>
<gene>
    <name evidence="14" type="ORF">BDZ90DRAFT_231086</name>
</gene>
<comment type="pathway">
    <text evidence="2">Amino-acid biosynthesis; L-histidine biosynthesis; L-histidine from 5-phospho-alpha-D-ribose 1-diphosphate: step 7/9.</text>
</comment>
<dbReference type="PANTHER" id="PTHR42885:SF2">
    <property type="entry name" value="HISTIDINOL-PHOSPHATE AMINOTRANSFERASE"/>
    <property type="match status" value="1"/>
</dbReference>
<accession>A0A316UV28</accession>
<evidence type="ECO:0000313" key="14">
    <source>
        <dbReference type="EMBL" id="PWN29082.1"/>
    </source>
</evidence>
<keyword evidence="6" id="KW-0028">Amino-acid biosynthesis</keyword>
<dbReference type="OrthoDB" id="2015537at2759"/>
<dbReference type="EMBL" id="KZ819664">
    <property type="protein sequence ID" value="PWN29082.1"/>
    <property type="molecule type" value="Genomic_DNA"/>
</dbReference>
<protein>
    <recommendedName>
        <fullName evidence="4">histidinol-phosphate transaminase</fullName>
        <ecNumber evidence="4">2.6.1.9</ecNumber>
    </recommendedName>
    <alternativeName>
        <fullName evidence="10">Imidazole acetol-phosphate transaminase</fullName>
    </alternativeName>
</protein>
<keyword evidence="9" id="KW-0368">Histidine biosynthesis</keyword>
<dbReference type="CDD" id="cd00609">
    <property type="entry name" value="AAT_like"/>
    <property type="match status" value="1"/>
</dbReference>
<keyword evidence="8 12" id="KW-0663">Pyridoxal phosphate</keyword>
<dbReference type="InterPro" id="IPR005861">
    <property type="entry name" value="HisP_aminotrans"/>
</dbReference>
<dbReference type="Gene3D" id="3.90.1150.10">
    <property type="entry name" value="Aspartate Aminotransferase, domain 1"/>
    <property type="match status" value="1"/>
</dbReference>
<sequence>MTIPGISETAAAHTASLKPPHFVLEDIVRPNILSLQPYRCARDDYQEGILLDANENSLGHALPSGSSALPLNGHENIKGGNDAAAAQDAVAGPSDPLDLHRYPDPSLFGIKSTLAKHRNLPGDEHVFLGVGSDEVIDLIQRVVCTPGKDAIAVCPPTYGMYSVCAAVNDVGVVKVPLRVDDGDFSLDVDALLSTLRSTPNIKIIYLCSPGNPTGTLLDLRDVRRILDEPTYKGLVVVDEAYIDFAEEEIRLGRRDKAQQVSAVPLLAEYKNLVVSQTLSKAYGLAGIRMGIAYSSPALIQIMNNAKAPYNVPQPTAHLASLALSPAGVDRARLHIKQLLDNRDELLAALLPIPGVGDVMGGNDANFLLVQILDAPKTQGGKPDSARAGRVYKRMAEERGLVVRNRSSDLGCAGCLRITVGTQIENRRCVELIGEMLRAEGIGA</sequence>
<evidence type="ECO:0000259" key="13">
    <source>
        <dbReference type="Pfam" id="PF00155"/>
    </source>
</evidence>
<dbReference type="InterPro" id="IPR015421">
    <property type="entry name" value="PyrdxlP-dep_Trfase_major"/>
</dbReference>
<dbReference type="Gene3D" id="3.40.640.10">
    <property type="entry name" value="Type I PLP-dependent aspartate aminotransferase-like (Major domain)"/>
    <property type="match status" value="1"/>
</dbReference>
<dbReference type="GO" id="GO:0000105">
    <property type="term" value="P:L-histidine biosynthetic process"/>
    <property type="evidence" value="ECO:0007669"/>
    <property type="project" value="UniProtKB-KW"/>
</dbReference>
<dbReference type="GeneID" id="37027535"/>
<dbReference type="STRING" id="1569628.A0A316UV28"/>
<evidence type="ECO:0000256" key="10">
    <source>
        <dbReference type="ARBA" id="ARBA00030262"/>
    </source>
</evidence>
<dbReference type="PANTHER" id="PTHR42885">
    <property type="entry name" value="HISTIDINOL-PHOSPHATE AMINOTRANSFERASE-RELATED"/>
    <property type="match status" value="1"/>
</dbReference>
<feature type="domain" description="Aminotransferase class I/classII large" evidence="13">
    <location>
        <begin position="98"/>
        <end position="430"/>
    </location>
</feature>
<name>A0A316UV28_9BASI</name>
<evidence type="ECO:0000313" key="15">
    <source>
        <dbReference type="Proteomes" id="UP000245884"/>
    </source>
</evidence>
<comment type="similarity">
    <text evidence="3 12">Belongs to the class-II pyridoxal-phosphate-dependent aminotransferase family.</text>
</comment>